<dbReference type="EMBL" id="DVNI01000039">
    <property type="protein sequence ID" value="HIU63937.1"/>
    <property type="molecule type" value="Genomic_DNA"/>
</dbReference>
<name>A0A9D1SLF1_9FIRM</name>
<evidence type="ECO:0000313" key="2">
    <source>
        <dbReference type="Proteomes" id="UP000824099"/>
    </source>
</evidence>
<protein>
    <submittedName>
        <fullName evidence="1">Uncharacterized protein</fullName>
    </submittedName>
</protein>
<accession>A0A9D1SLF1</accession>
<evidence type="ECO:0000313" key="1">
    <source>
        <dbReference type="EMBL" id="HIU63937.1"/>
    </source>
</evidence>
<reference evidence="1" key="1">
    <citation type="submission" date="2020-10" db="EMBL/GenBank/DDBJ databases">
        <authorList>
            <person name="Gilroy R."/>
        </authorList>
    </citation>
    <scope>NUCLEOTIDE SEQUENCE</scope>
    <source>
        <strain evidence="1">CHK160-1198</strain>
    </source>
</reference>
<reference evidence="1" key="2">
    <citation type="journal article" date="2021" name="PeerJ">
        <title>Extensive microbial diversity within the chicken gut microbiome revealed by metagenomics and culture.</title>
        <authorList>
            <person name="Gilroy R."/>
            <person name="Ravi A."/>
            <person name="Getino M."/>
            <person name="Pursley I."/>
            <person name="Horton D.L."/>
            <person name="Alikhan N.F."/>
            <person name="Baker D."/>
            <person name="Gharbi K."/>
            <person name="Hall N."/>
            <person name="Watson M."/>
            <person name="Adriaenssens E.M."/>
            <person name="Foster-Nyarko E."/>
            <person name="Jarju S."/>
            <person name="Secka A."/>
            <person name="Antonio M."/>
            <person name="Oren A."/>
            <person name="Chaudhuri R.R."/>
            <person name="La Ragione R."/>
            <person name="Hildebrand F."/>
            <person name="Pallen M.J."/>
        </authorList>
    </citation>
    <scope>NUCLEOTIDE SEQUENCE</scope>
    <source>
        <strain evidence="1">CHK160-1198</strain>
    </source>
</reference>
<dbReference type="AlphaFoldDB" id="A0A9D1SLF1"/>
<proteinExistence type="predicted"/>
<gene>
    <name evidence="1" type="ORF">IAB06_02680</name>
</gene>
<sequence length="333" mass="39627">MELKKIRFSDARIKAQWQDLYCRNSHLFPYSSREYNELFNKYFRFDIKRIFVKRLFYGLYDEKQDLKLIVPLCQKKKNLYIFGDFGDEAILDFIYPENISFDYLAITIKELKRLHPGKRLILNRIAENSLLHRWLNASGYRSNIGKTFEYIELPNTIEEYEQKQPEDTRVIVQQVDDFFRKNALDIELKAVRGRNDEDIVKAILDLYFKQDRLACNSGRNVVKRLKQKRFSTLIATCTKGSFALNTLLYVNGIMSGVVSGFFDMEDRRFIAKKVVVDGIYDKQEVSVWLYSKTIEWLIENTTVKISNVLRKIEYQKFTNDTKMFYCYNYNIAL</sequence>
<dbReference type="Proteomes" id="UP000824099">
    <property type="component" value="Unassembled WGS sequence"/>
</dbReference>
<comment type="caution">
    <text evidence="1">The sequence shown here is derived from an EMBL/GenBank/DDBJ whole genome shotgun (WGS) entry which is preliminary data.</text>
</comment>
<organism evidence="1 2">
    <name type="scientific">Candidatus Avacidaminococcus intestinavium</name>
    <dbReference type="NCBI Taxonomy" id="2840684"/>
    <lineage>
        <taxon>Bacteria</taxon>
        <taxon>Bacillati</taxon>
        <taxon>Bacillota</taxon>
        <taxon>Negativicutes</taxon>
        <taxon>Acidaminococcales</taxon>
        <taxon>Acidaminococcaceae</taxon>
        <taxon>Acidaminococcaceae incertae sedis</taxon>
        <taxon>Candidatus Avacidaminococcus</taxon>
    </lineage>
</organism>